<feature type="region of interest" description="Disordered" evidence="5">
    <location>
        <begin position="1"/>
        <end position="69"/>
    </location>
</feature>
<dbReference type="SUPFAM" id="SSF48403">
    <property type="entry name" value="Ankyrin repeat"/>
    <property type="match status" value="1"/>
</dbReference>
<dbReference type="InterPro" id="IPR002110">
    <property type="entry name" value="Ankyrin_rpt"/>
</dbReference>
<evidence type="ECO:0000313" key="7">
    <source>
        <dbReference type="EMBL" id="TRX88927.1"/>
    </source>
</evidence>
<feature type="domain" description="Nephrocystin 3-like N-terminal" evidence="6">
    <location>
        <begin position="315"/>
        <end position="392"/>
    </location>
</feature>
<dbReference type="PANTHER" id="PTHR24198:SF165">
    <property type="entry name" value="ANKYRIN REPEAT-CONTAINING PROTEIN-RELATED"/>
    <property type="match status" value="1"/>
</dbReference>
<dbReference type="Pfam" id="PF12796">
    <property type="entry name" value="Ank_2"/>
    <property type="match status" value="1"/>
</dbReference>
<keyword evidence="8" id="KW-1185">Reference proteome</keyword>
<feature type="compositionally biased region" description="Low complexity" evidence="5">
    <location>
        <begin position="59"/>
        <end position="68"/>
    </location>
</feature>
<evidence type="ECO:0000256" key="4">
    <source>
        <dbReference type="SAM" id="Coils"/>
    </source>
</evidence>
<keyword evidence="2 3" id="KW-0040">ANK repeat</keyword>
<feature type="compositionally biased region" description="Polar residues" evidence="5">
    <location>
        <begin position="517"/>
        <end position="527"/>
    </location>
</feature>
<dbReference type="PANTHER" id="PTHR24198">
    <property type="entry name" value="ANKYRIN REPEAT AND PROTEIN KINASE DOMAIN-CONTAINING PROTEIN"/>
    <property type="match status" value="1"/>
</dbReference>
<dbReference type="SMART" id="SM00248">
    <property type="entry name" value="ANK"/>
    <property type="match status" value="8"/>
</dbReference>
<feature type="repeat" description="ANK" evidence="3">
    <location>
        <begin position="1081"/>
        <end position="1107"/>
    </location>
</feature>
<dbReference type="OrthoDB" id="4753249at2759"/>
<dbReference type="Proteomes" id="UP000319160">
    <property type="component" value="Unassembled WGS sequence"/>
</dbReference>
<reference evidence="8" key="1">
    <citation type="submission" date="2019-06" db="EMBL/GenBank/DDBJ databases">
        <title>Draft genome sequence of the griseofulvin-producing fungus Xylaria cubensis strain G536.</title>
        <authorList>
            <person name="Mead M.E."/>
            <person name="Raja H.A."/>
            <person name="Steenwyk J.L."/>
            <person name="Knowles S.L."/>
            <person name="Oberlies N.H."/>
            <person name="Rokas A."/>
        </authorList>
    </citation>
    <scope>NUCLEOTIDE SEQUENCE [LARGE SCALE GENOMIC DNA]</scope>
    <source>
        <strain evidence="8">G536</strain>
    </source>
</reference>
<accession>A0A553HLY1</accession>
<dbReference type="InterPro" id="IPR036770">
    <property type="entry name" value="Ankyrin_rpt-contain_sf"/>
</dbReference>
<dbReference type="PROSITE" id="PS50297">
    <property type="entry name" value="ANK_REP_REGION"/>
    <property type="match status" value="1"/>
</dbReference>
<name>A0A553HLY1_9PEZI</name>
<feature type="coiled-coil region" evidence="4">
    <location>
        <begin position="202"/>
        <end position="229"/>
    </location>
</feature>
<dbReference type="STRING" id="2512241.A0A553HLY1"/>
<evidence type="ECO:0000259" key="6">
    <source>
        <dbReference type="Pfam" id="PF24883"/>
    </source>
</evidence>
<dbReference type="InterPro" id="IPR056884">
    <property type="entry name" value="NPHP3-like_N"/>
</dbReference>
<dbReference type="AlphaFoldDB" id="A0A553HLY1"/>
<dbReference type="Gene3D" id="1.25.40.20">
    <property type="entry name" value="Ankyrin repeat-containing domain"/>
    <property type="match status" value="2"/>
</dbReference>
<sequence length="1250" mass="140434">MFRLLRSPSGLSEMSSRSEEESPSAGSSLIALSSRYGRRNPGFSSTNTPSSQEYTALDSQSSGSGSNSLAMRRMRSMITEAYGRIQGQAKLLMENLKEFEKPRIRNLLIPPLNECLRVGQTLEDLLEQDRSNHGELRIAVYMLTSYVEGLKKVTGRISPLLQSDLTAIITGRSGTSELERVANILVGTLQETSPVIESLTLLIQVEASREQLLHELQRTKEKLVIAELKLSTPDESDQNRLVQPIHHGARIKDISSSNSQTCADRSRGKPSQSNVNIKRLESLAYLPYRPYQDVPEAYIRRHDNIRKYVAMEPNNWFIYSEKFREWVNNENLAFFSCEGPHAVGKSVIATRVIDWLQHTGLQHAYFYFGSGKVQTAAGVALSLLAQLCANSGYIPPFLDLLRPGKRPKTTREASDEGKIVPRRRQPSLFTKRIIHDSILTSSSLVPLVPVVTDAEITERGERPESSLLASLSHTPIQSPLDGPKTPDSGGDTRAQPPIPVVTGIKRVETGESDNDLDYNQNRPSQEATKGDEHLKSTKKFGKADTRSVPGLGVLIRAMHMVRLRFEGQVFIVLDGWDEDNMINPEDFITLLRALKADGCKIFMTTRWIDHLSNETEYSRMSLRGIAPPQYIEPYVRGLLPAIPEGSSLATVYDHLTKEIADMSNGVFDVAKVIARQFSPRQPETVSYTSDIMRMRDVVRNGDIMSYGFQTTVSSDKEKATDLLISWILVSPVPLTSASLREVFSNVYRHWKDSTKREVPHQDQKYPYIDTILERCEPFVAVDPGNDCVYFTSANVKTIAAQTISNTIQRQLAVAVVRTSLNYLDCAEDFTKGCCETEEELTELLRKHPFLHQSAYLGNYLALIRDEDFQGNEDIHEKIERLINSQKRLLIMQVFYYTRDEYGEEKSPSWDKFIRSINLMSILDVAALWGQLKLVEKFLKEDEQFATRTNGNASQPLHEAAKSGVVEVVKALLRANPSMAHAVDDMGRTPLFYAWRGGHGEAVIVLFQARCANQTLQELGDIEGKDIDLALQQYCLAKSGFVDGDDETRCMGVAMVRAIKDNFDVIAELLIKKGAKVNEVDDGTTALYTAVQQGKDNLVDVLILAGANPKVGVPDGKEPVLHAAVRKRLGWPTLRLLLSHSQNLDINCKDSRGRTALFSAMEVEDQHWVMETMDLLLWYGLNVDLLDHDDNHIMHIAAEKGYTEVFSEITFRSRLAEEPKNKAGKTPFDIAQEFKYEEIMTFIRPTYRLTS</sequence>
<dbReference type="Pfam" id="PF24883">
    <property type="entry name" value="NPHP3_N"/>
    <property type="match status" value="1"/>
</dbReference>
<feature type="compositionally biased region" description="Low complexity" evidence="5">
    <location>
        <begin position="1"/>
        <end position="15"/>
    </location>
</feature>
<proteinExistence type="predicted"/>
<gene>
    <name evidence="7" type="ORF">FHL15_010155</name>
</gene>
<dbReference type="PROSITE" id="PS50088">
    <property type="entry name" value="ANK_REPEAT"/>
    <property type="match status" value="1"/>
</dbReference>
<evidence type="ECO:0000256" key="1">
    <source>
        <dbReference type="ARBA" id="ARBA00022737"/>
    </source>
</evidence>
<evidence type="ECO:0000256" key="5">
    <source>
        <dbReference type="SAM" id="MobiDB-lite"/>
    </source>
</evidence>
<protein>
    <recommendedName>
        <fullName evidence="6">Nephrocystin 3-like N-terminal domain-containing protein</fullName>
    </recommendedName>
</protein>
<evidence type="ECO:0000256" key="2">
    <source>
        <dbReference type="ARBA" id="ARBA00023043"/>
    </source>
</evidence>
<feature type="compositionally biased region" description="Polar residues" evidence="5">
    <location>
        <begin position="467"/>
        <end position="477"/>
    </location>
</feature>
<keyword evidence="1" id="KW-0677">Repeat</keyword>
<comment type="caution">
    <text evidence="7">The sequence shown here is derived from an EMBL/GenBank/DDBJ whole genome shotgun (WGS) entry which is preliminary data.</text>
</comment>
<keyword evidence="4" id="KW-0175">Coiled coil</keyword>
<feature type="compositionally biased region" description="Basic and acidic residues" evidence="5">
    <location>
        <begin position="528"/>
        <end position="542"/>
    </location>
</feature>
<feature type="compositionally biased region" description="Polar residues" evidence="5">
    <location>
        <begin position="42"/>
        <end position="58"/>
    </location>
</feature>
<evidence type="ECO:0000313" key="8">
    <source>
        <dbReference type="Proteomes" id="UP000319160"/>
    </source>
</evidence>
<organism evidence="7 8">
    <name type="scientific">Xylaria flabelliformis</name>
    <dbReference type="NCBI Taxonomy" id="2512241"/>
    <lineage>
        <taxon>Eukaryota</taxon>
        <taxon>Fungi</taxon>
        <taxon>Dikarya</taxon>
        <taxon>Ascomycota</taxon>
        <taxon>Pezizomycotina</taxon>
        <taxon>Sordariomycetes</taxon>
        <taxon>Xylariomycetidae</taxon>
        <taxon>Xylariales</taxon>
        <taxon>Xylariaceae</taxon>
        <taxon>Xylaria</taxon>
    </lineage>
</organism>
<dbReference type="EMBL" id="VFLP01000077">
    <property type="protein sequence ID" value="TRX88927.1"/>
    <property type="molecule type" value="Genomic_DNA"/>
</dbReference>
<evidence type="ECO:0000256" key="3">
    <source>
        <dbReference type="PROSITE-ProRule" id="PRU00023"/>
    </source>
</evidence>
<feature type="region of interest" description="Disordered" evidence="5">
    <location>
        <begin position="456"/>
        <end position="542"/>
    </location>
</feature>